<dbReference type="PROSITE" id="PS50262">
    <property type="entry name" value="G_PROTEIN_RECEP_F1_2"/>
    <property type="match status" value="1"/>
</dbReference>
<evidence type="ECO:0000256" key="1">
    <source>
        <dbReference type="ARBA" id="ARBA00004370"/>
    </source>
</evidence>
<dbReference type="Proteomes" id="UP001162483">
    <property type="component" value="Unassembled WGS sequence"/>
</dbReference>
<gene>
    <name evidence="7" type="ORF">SPARVUS_LOCUS300895</name>
</gene>
<dbReference type="EMBL" id="CATNWA010000092">
    <property type="protein sequence ID" value="CAI9532907.1"/>
    <property type="molecule type" value="Genomic_DNA"/>
</dbReference>
<evidence type="ECO:0000313" key="7">
    <source>
        <dbReference type="EMBL" id="CAI9532907.1"/>
    </source>
</evidence>
<evidence type="ECO:0000259" key="6">
    <source>
        <dbReference type="PROSITE" id="PS50262"/>
    </source>
</evidence>
<evidence type="ECO:0000256" key="5">
    <source>
        <dbReference type="SAM" id="Phobius"/>
    </source>
</evidence>
<accession>A0ABN9AA97</accession>
<protein>
    <recommendedName>
        <fullName evidence="6">G-protein coupled receptors family 1 profile domain-containing protein</fullName>
    </recommendedName>
</protein>
<comment type="subcellular location">
    <subcellularLocation>
        <location evidence="1">Membrane</location>
    </subcellularLocation>
</comment>
<dbReference type="InterPro" id="IPR017452">
    <property type="entry name" value="GPCR_Rhodpsn_7TM"/>
</dbReference>
<reference evidence="7" key="1">
    <citation type="submission" date="2023-05" db="EMBL/GenBank/DDBJ databases">
        <authorList>
            <person name="Stuckert A."/>
        </authorList>
    </citation>
    <scope>NUCLEOTIDE SEQUENCE</scope>
</reference>
<feature type="transmembrane region" description="Helical" evidence="5">
    <location>
        <begin position="207"/>
        <end position="234"/>
    </location>
</feature>
<feature type="domain" description="G-protein coupled receptors family 1 profile" evidence="6">
    <location>
        <begin position="1"/>
        <end position="255"/>
    </location>
</feature>
<feature type="transmembrane region" description="Helical" evidence="5">
    <location>
        <begin position="17"/>
        <end position="43"/>
    </location>
</feature>
<evidence type="ECO:0000256" key="3">
    <source>
        <dbReference type="ARBA" id="ARBA00022989"/>
    </source>
</evidence>
<name>A0ABN9AA97_9NEOB</name>
<dbReference type="Gene3D" id="1.20.1070.10">
    <property type="entry name" value="Rhodopsin 7-helix transmembrane proteins"/>
    <property type="match status" value="1"/>
</dbReference>
<keyword evidence="2 5" id="KW-0812">Transmembrane</keyword>
<keyword evidence="3 5" id="KW-1133">Transmembrane helix</keyword>
<proteinExistence type="predicted"/>
<evidence type="ECO:0000256" key="4">
    <source>
        <dbReference type="ARBA" id="ARBA00023136"/>
    </source>
</evidence>
<feature type="transmembrane region" description="Helical" evidence="5">
    <location>
        <begin position="97"/>
        <end position="119"/>
    </location>
</feature>
<evidence type="ECO:0000313" key="8">
    <source>
        <dbReference type="Proteomes" id="UP001162483"/>
    </source>
</evidence>
<organism evidence="7 8">
    <name type="scientific">Staurois parvus</name>
    <dbReference type="NCBI Taxonomy" id="386267"/>
    <lineage>
        <taxon>Eukaryota</taxon>
        <taxon>Metazoa</taxon>
        <taxon>Chordata</taxon>
        <taxon>Craniata</taxon>
        <taxon>Vertebrata</taxon>
        <taxon>Euteleostomi</taxon>
        <taxon>Amphibia</taxon>
        <taxon>Batrachia</taxon>
        <taxon>Anura</taxon>
        <taxon>Neobatrachia</taxon>
        <taxon>Ranoidea</taxon>
        <taxon>Ranidae</taxon>
        <taxon>Staurois</taxon>
    </lineage>
</organism>
<feature type="transmembrane region" description="Helical" evidence="5">
    <location>
        <begin position="63"/>
        <end position="85"/>
    </location>
</feature>
<feature type="transmembrane region" description="Helical" evidence="5">
    <location>
        <begin position="240"/>
        <end position="257"/>
    </location>
</feature>
<keyword evidence="8" id="KW-1185">Reference proteome</keyword>
<evidence type="ECO:0000256" key="2">
    <source>
        <dbReference type="ARBA" id="ARBA00022692"/>
    </source>
</evidence>
<feature type="transmembrane region" description="Helical" evidence="5">
    <location>
        <begin position="146"/>
        <end position="171"/>
    </location>
</feature>
<dbReference type="PANTHER" id="PTHR15573">
    <property type="entry name" value="G-PROTEIN COUPLED RECEPTOR 160-RELATED"/>
    <property type="match status" value="1"/>
</dbReference>
<dbReference type="PANTHER" id="PTHR15573:SF0">
    <property type="entry name" value="G-PROTEIN COUPLED RECEPTOR 160-RELATED"/>
    <property type="match status" value="1"/>
</dbReference>
<dbReference type="InterPro" id="IPR042353">
    <property type="entry name" value="GPR160"/>
</dbReference>
<sequence length="305" mass="34617">MNIFVFGARHRNVSASFLGYFCISLATVDFALLFVISVIHYFQDFSILGVRITNYHICLFTQIISHTYGILHFPVFLVSGLDYYLTIVKSIKMSWIYPGLLYCIYVLLLWTTTAFVYVLRSPIDSPAVDSYEPAYLCTFYISRQSFYLSAALVFTVFLVLVVCCCEIVSFIKSLKVISYASNTIVLFSFPSGDQWPIQGRKHFLASLLFSFLGTWGPFIVLQVIIFALCAHIPAYMDMNIPWLYFVNSFLIAVSLAVKYPDLPGTENIFSPDPFIGWKYCALPFVVAEHKDISLLNKLPSAVLIV</sequence>
<comment type="caution">
    <text evidence="7">The sequence shown here is derived from an EMBL/GenBank/DDBJ whole genome shotgun (WGS) entry which is preliminary data.</text>
</comment>
<keyword evidence="4 5" id="KW-0472">Membrane</keyword>